<evidence type="ECO:0000256" key="2">
    <source>
        <dbReference type="SAM" id="Phobius"/>
    </source>
</evidence>
<evidence type="ECO:0000256" key="1">
    <source>
        <dbReference type="SAM" id="MobiDB-lite"/>
    </source>
</evidence>
<feature type="region of interest" description="Disordered" evidence="1">
    <location>
        <begin position="1"/>
        <end position="46"/>
    </location>
</feature>
<accession>A0A6A5GRX3</accession>
<dbReference type="RefSeq" id="XP_003096929.2">
    <property type="nucleotide sequence ID" value="XM_003096881.2"/>
</dbReference>
<feature type="transmembrane region" description="Helical" evidence="2">
    <location>
        <begin position="100"/>
        <end position="121"/>
    </location>
</feature>
<proteinExistence type="predicted"/>
<comment type="caution">
    <text evidence="3">The sequence shown here is derived from an EMBL/GenBank/DDBJ whole genome shotgun (WGS) entry which is preliminary data.</text>
</comment>
<feature type="compositionally biased region" description="Polar residues" evidence="1">
    <location>
        <begin position="1"/>
        <end position="18"/>
    </location>
</feature>
<organism evidence="3 4">
    <name type="scientific">Caenorhabditis remanei</name>
    <name type="common">Caenorhabditis vulgaris</name>
    <dbReference type="NCBI Taxonomy" id="31234"/>
    <lineage>
        <taxon>Eukaryota</taxon>
        <taxon>Metazoa</taxon>
        <taxon>Ecdysozoa</taxon>
        <taxon>Nematoda</taxon>
        <taxon>Chromadorea</taxon>
        <taxon>Rhabditida</taxon>
        <taxon>Rhabditina</taxon>
        <taxon>Rhabditomorpha</taxon>
        <taxon>Rhabditoidea</taxon>
        <taxon>Rhabditidae</taxon>
        <taxon>Peloderinae</taxon>
        <taxon>Caenorhabditis</taxon>
    </lineage>
</organism>
<name>A0A6A5GRX3_CAERE</name>
<keyword evidence="2" id="KW-0472">Membrane</keyword>
<dbReference type="AlphaFoldDB" id="A0A6A5GRX3"/>
<evidence type="ECO:0000313" key="3">
    <source>
        <dbReference type="EMBL" id="KAF1757306.1"/>
    </source>
</evidence>
<reference evidence="3 4" key="1">
    <citation type="submission" date="2019-12" db="EMBL/GenBank/DDBJ databases">
        <title>Chromosome-level assembly of the Caenorhabditis remanei genome.</title>
        <authorList>
            <person name="Teterina A.A."/>
            <person name="Willis J.H."/>
            <person name="Phillips P.C."/>
        </authorList>
    </citation>
    <scope>NUCLEOTIDE SEQUENCE [LARGE SCALE GENOMIC DNA]</scope>
    <source>
        <strain evidence="3 4">PX506</strain>
        <tissue evidence="3">Whole organism</tissue>
    </source>
</reference>
<dbReference type="Proteomes" id="UP000483820">
    <property type="component" value="Chromosome IV"/>
</dbReference>
<dbReference type="KEGG" id="crq:GCK72_013761"/>
<sequence>MKPSTSNQAVRSPLITTSPKKDFGGVKGPSGAQTAPVGSSRAGGGGGAQAFLGKWQDETNQSQGSQDFARLIHTRYLSDKEKILLDALTEYKRVGYKRTLFKIILMIFVCIFLLVFTVVSIGCWSEHLELTEHLGVYDERYVRTRKRNQSEVNLDCPMIGFIGNIWSPQSSHVDLFGKIISIISIRKLIQLIIRLIRCIRLKTTTEAEARKHVDETQKDLNGLAESIIETLCEV</sequence>
<dbReference type="GeneID" id="9825633"/>
<protein>
    <submittedName>
        <fullName evidence="3">Uncharacterized protein</fullName>
    </submittedName>
</protein>
<gene>
    <name evidence="3" type="ORF">GCK72_013761</name>
</gene>
<dbReference type="CTD" id="9825633"/>
<evidence type="ECO:0000313" key="4">
    <source>
        <dbReference type="Proteomes" id="UP000483820"/>
    </source>
</evidence>
<keyword evidence="2" id="KW-0812">Transmembrane</keyword>
<keyword evidence="2" id="KW-1133">Transmembrane helix</keyword>
<dbReference type="EMBL" id="WUAV01000004">
    <property type="protein sequence ID" value="KAF1757306.1"/>
    <property type="molecule type" value="Genomic_DNA"/>
</dbReference>